<evidence type="ECO:0000256" key="1">
    <source>
        <dbReference type="SAM" id="Phobius"/>
    </source>
</evidence>
<keyword evidence="1" id="KW-0812">Transmembrane</keyword>
<dbReference type="Proteomes" id="UP001054945">
    <property type="component" value="Unassembled WGS sequence"/>
</dbReference>
<comment type="caution">
    <text evidence="2">The sequence shown here is derived from an EMBL/GenBank/DDBJ whole genome shotgun (WGS) entry which is preliminary data.</text>
</comment>
<dbReference type="AlphaFoldDB" id="A0AAV4UBJ2"/>
<feature type="transmembrane region" description="Helical" evidence="1">
    <location>
        <begin position="52"/>
        <end position="75"/>
    </location>
</feature>
<proteinExistence type="predicted"/>
<evidence type="ECO:0000313" key="3">
    <source>
        <dbReference type="Proteomes" id="UP001054945"/>
    </source>
</evidence>
<keyword evidence="3" id="KW-1185">Reference proteome</keyword>
<sequence>MRLRLIRTSSPLKGPVKIVAPATLFIHLFLLQAACRCKIWLQLSQHKNWHRFSVAVCSFYLLMFLPYAVTAAFLADQVNSEIMLDN</sequence>
<protein>
    <submittedName>
        <fullName evidence="2">Uncharacterized protein</fullName>
    </submittedName>
</protein>
<name>A0AAV4UBJ2_CAEEX</name>
<evidence type="ECO:0000313" key="2">
    <source>
        <dbReference type="EMBL" id="GIY55181.1"/>
    </source>
</evidence>
<accession>A0AAV4UBJ2</accession>
<gene>
    <name evidence="2" type="ORF">CEXT_373141</name>
</gene>
<keyword evidence="1" id="KW-0472">Membrane</keyword>
<dbReference type="EMBL" id="BPLR01012612">
    <property type="protein sequence ID" value="GIY55181.1"/>
    <property type="molecule type" value="Genomic_DNA"/>
</dbReference>
<keyword evidence="1" id="KW-1133">Transmembrane helix</keyword>
<reference evidence="2 3" key="1">
    <citation type="submission" date="2021-06" db="EMBL/GenBank/DDBJ databases">
        <title>Caerostris extrusa draft genome.</title>
        <authorList>
            <person name="Kono N."/>
            <person name="Arakawa K."/>
        </authorList>
    </citation>
    <scope>NUCLEOTIDE SEQUENCE [LARGE SCALE GENOMIC DNA]</scope>
</reference>
<organism evidence="2 3">
    <name type="scientific">Caerostris extrusa</name>
    <name type="common">Bark spider</name>
    <name type="synonym">Caerostris bankana</name>
    <dbReference type="NCBI Taxonomy" id="172846"/>
    <lineage>
        <taxon>Eukaryota</taxon>
        <taxon>Metazoa</taxon>
        <taxon>Ecdysozoa</taxon>
        <taxon>Arthropoda</taxon>
        <taxon>Chelicerata</taxon>
        <taxon>Arachnida</taxon>
        <taxon>Araneae</taxon>
        <taxon>Araneomorphae</taxon>
        <taxon>Entelegynae</taxon>
        <taxon>Araneoidea</taxon>
        <taxon>Araneidae</taxon>
        <taxon>Caerostris</taxon>
    </lineage>
</organism>